<evidence type="ECO:0000256" key="6">
    <source>
        <dbReference type="SAM" id="MobiDB-lite"/>
    </source>
</evidence>
<feature type="transmembrane region" description="Helical" evidence="7">
    <location>
        <begin position="680"/>
        <end position="699"/>
    </location>
</feature>
<evidence type="ECO:0000256" key="8">
    <source>
        <dbReference type="SAM" id="SignalP"/>
    </source>
</evidence>
<keyword evidence="11" id="KW-1185">Reference proteome</keyword>
<evidence type="ECO:0000256" key="5">
    <source>
        <dbReference type="ARBA" id="ARBA00023136"/>
    </source>
</evidence>
<dbReference type="Proteomes" id="UP001153069">
    <property type="component" value="Unassembled WGS sequence"/>
</dbReference>
<dbReference type="EMBL" id="CAICTM010000057">
    <property type="protein sequence ID" value="CAB9499323.1"/>
    <property type="molecule type" value="Genomic_DNA"/>
</dbReference>
<dbReference type="AlphaFoldDB" id="A0A9N8DAB9"/>
<feature type="transmembrane region" description="Helical" evidence="7">
    <location>
        <begin position="706"/>
        <end position="728"/>
    </location>
</feature>
<feature type="transmembrane region" description="Helical" evidence="7">
    <location>
        <begin position="139"/>
        <end position="157"/>
    </location>
</feature>
<feature type="domain" description="Na+/H+ antiporter NhaC-like C-terminal" evidence="9">
    <location>
        <begin position="542"/>
        <end position="694"/>
    </location>
</feature>
<evidence type="ECO:0000256" key="1">
    <source>
        <dbReference type="ARBA" id="ARBA00004651"/>
    </source>
</evidence>
<evidence type="ECO:0000313" key="10">
    <source>
        <dbReference type="EMBL" id="CAB9499323.1"/>
    </source>
</evidence>
<keyword evidence="2" id="KW-1003">Cell membrane</keyword>
<feature type="transmembrane region" description="Helical" evidence="7">
    <location>
        <begin position="447"/>
        <end position="469"/>
    </location>
</feature>
<reference evidence="10" key="1">
    <citation type="submission" date="2020-06" db="EMBL/GenBank/DDBJ databases">
        <authorList>
            <consortium name="Plant Systems Biology data submission"/>
        </authorList>
    </citation>
    <scope>NUCLEOTIDE SEQUENCE</scope>
    <source>
        <strain evidence="10">D6</strain>
    </source>
</reference>
<feature type="transmembrane region" description="Helical" evidence="7">
    <location>
        <begin position="342"/>
        <end position="358"/>
    </location>
</feature>
<evidence type="ECO:0000256" key="3">
    <source>
        <dbReference type="ARBA" id="ARBA00022692"/>
    </source>
</evidence>
<name>A0A9N8DAB9_9STRA</name>
<keyword evidence="4 7" id="KW-1133">Transmembrane helix</keyword>
<evidence type="ECO:0000313" key="11">
    <source>
        <dbReference type="Proteomes" id="UP001153069"/>
    </source>
</evidence>
<keyword evidence="8" id="KW-0732">Signal</keyword>
<feature type="transmembrane region" description="Helical" evidence="7">
    <location>
        <begin position="596"/>
        <end position="624"/>
    </location>
</feature>
<dbReference type="Pfam" id="PF03553">
    <property type="entry name" value="Na_H_antiporter"/>
    <property type="match status" value="1"/>
</dbReference>
<evidence type="ECO:0000256" key="2">
    <source>
        <dbReference type="ARBA" id="ARBA00022475"/>
    </source>
</evidence>
<feature type="compositionally biased region" description="Basic and acidic residues" evidence="6">
    <location>
        <begin position="378"/>
        <end position="400"/>
    </location>
</feature>
<feature type="signal peptide" evidence="8">
    <location>
        <begin position="1"/>
        <end position="20"/>
    </location>
</feature>
<protein>
    <submittedName>
        <fullName evidence="10">Inherit from COG: Na H antiporter</fullName>
    </submittedName>
</protein>
<feature type="transmembrane region" description="Helical" evidence="7">
    <location>
        <begin position="409"/>
        <end position="427"/>
    </location>
</feature>
<evidence type="ECO:0000256" key="7">
    <source>
        <dbReference type="SAM" id="Phobius"/>
    </source>
</evidence>
<proteinExistence type="predicted"/>
<evidence type="ECO:0000256" key="4">
    <source>
        <dbReference type="ARBA" id="ARBA00022989"/>
    </source>
</evidence>
<dbReference type="OrthoDB" id="5593520at2759"/>
<comment type="caution">
    <text evidence="10">The sequence shown here is derived from an EMBL/GenBank/DDBJ whole genome shotgun (WGS) entry which is preliminary data.</text>
</comment>
<sequence length="822" mass="89701">MMLLRTLLPLLLVAVTPVGGFNYDLFKVKGVSLTDVETLIPDIKTIFVNEIMYVKATGVTWEVKEDGDDPGSDMLRWETYVGDQLQQTGTFNLSSLEDRELPDEIECGNLTVTDKGRHEIRVHLFIDSSNATASQEYEAFGAAAAIVPLLVVLILALMTQMVEFSLFFAIFVGACMVTGNVKDGFKTLLDDYILNALASVDHGYVYLFTLFLSGMVGMMEKSGGMLGFTRAIGKYAKTPRAGQCATFVIGIMIFFDDYANTLLAGETMRPLTDLLFVSREKLAFVVDATAAPVASLTPISSWVGFEVSLIQAEIERISKIVGPENLTIEDSGLAVFLQTIKYRYYPIFMLMLIPLLIFSKRDFGPMLIAERKTQVYERTDGGDGKGKGDNESMEAKENQPRPDTPQRSWNMLIPIILLVFFIFYLLVRTGDDGTGEQTFLNKIENSNSYSALLWGTMAAAILSGLMFLFQTVQDGELVLPTWPVIKALFFGMPDTNADEIEALNKDGAVVGGDIEKEEAGQDVVQVPELFSSRPRPLMSIFESVEAFLYGMGRIFPALIVLTLAWASGAIMIAVGADRLFSRWITGGVSAEALPTLSFIISAFMALATGTSWGTMTILFPLICLPTYQVSNGDPTIFYATVAGILSGSVAGDHVSPISDTTVLSSLASDCNLLSHVVTQAPYAIAMAILAILFGTLPIGRDAWPNIVGILLGALTIALFVYLLCAPVISPTGRFDIFTQLWVRYKGENSPLHKLQEDTIAAYEKSMGGVPDVTAEEPDYTKDSHPVPPEDMEGGVDMDGVDKEPKDDSEASGKPRWEAEISA</sequence>
<feature type="region of interest" description="Disordered" evidence="6">
    <location>
        <begin position="378"/>
        <end position="406"/>
    </location>
</feature>
<evidence type="ECO:0000259" key="9">
    <source>
        <dbReference type="Pfam" id="PF03553"/>
    </source>
</evidence>
<comment type="subcellular location">
    <subcellularLocation>
        <location evidence="1">Cell membrane</location>
        <topology evidence="1">Multi-pass membrane protein</topology>
    </subcellularLocation>
</comment>
<keyword evidence="3 7" id="KW-0812">Transmembrane</keyword>
<feature type="compositionally biased region" description="Basic and acidic residues" evidence="6">
    <location>
        <begin position="799"/>
        <end position="822"/>
    </location>
</feature>
<organism evidence="10 11">
    <name type="scientific">Seminavis robusta</name>
    <dbReference type="NCBI Taxonomy" id="568900"/>
    <lineage>
        <taxon>Eukaryota</taxon>
        <taxon>Sar</taxon>
        <taxon>Stramenopiles</taxon>
        <taxon>Ochrophyta</taxon>
        <taxon>Bacillariophyta</taxon>
        <taxon>Bacillariophyceae</taxon>
        <taxon>Bacillariophycidae</taxon>
        <taxon>Naviculales</taxon>
        <taxon>Naviculaceae</taxon>
        <taxon>Seminavis</taxon>
    </lineage>
</organism>
<feature type="transmembrane region" description="Helical" evidence="7">
    <location>
        <begin position="554"/>
        <end position="576"/>
    </location>
</feature>
<feature type="region of interest" description="Disordered" evidence="6">
    <location>
        <begin position="769"/>
        <end position="822"/>
    </location>
</feature>
<dbReference type="InterPro" id="IPR018461">
    <property type="entry name" value="Na/H_Antiport_NhaC-like_C"/>
</dbReference>
<feature type="transmembrane region" description="Helical" evidence="7">
    <location>
        <begin position="193"/>
        <end position="217"/>
    </location>
</feature>
<accession>A0A9N8DAB9</accession>
<keyword evidence="5 7" id="KW-0472">Membrane</keyword>
<dbReference type="PANTHER" id="PTHR43478:SF1">
    <property type="entry name" value="NA+_H+ ANTIPORTER NHAC-LIKE C-TERMINAL DOMAIN-CONTAINING PROTEIN"/>
    <property type="match status" value="1"/>
</dbReference>
<feature type="transmembrane region" description="Helical" evidence="7">
    <location>
        <begin position="164"/>
        <end position="181"/>
    </location>
</feature>
<gene>
    <name evidence="10" type="ORF">SEMRO_58_G033760.1</name>
</gene>
<feature type="chain" id="PRO_5040297884" evidence="8">
    <location>
        <begin position="21"/>
        <end position="822"/>
    </location>
</feature>
<dbReference type="GO" id="GO:0005886">
    <property type="term" value="C:plasma membrane"/>
    <property type="evidence" value="ECO:0007669"/>
    <property type="project" value="UniProtKB-SubCell"/>
</dbReference>
<dbReference type="PANTHER" id="PTHR43478">
    <property type="entry name" value="NA+/H+ ANTIPORTER-RELATED"/>
    <property type="match status" value="1"/>
</dbReference>